<evidence type="ECO:0000313" key="10">
    <source>
        <dbReference type="EMBL" id="SPP63568.1"/>
    </source>
</evidence>
<dbReference type="OrthoDB" id="9807890at2"/>
<organism evidence="10 11">
    <name type="scientific">Nitrospira lenta</name>
    <dbReference type="NCBI Taxonomy" id="1436998"/>
    <lineage>
        <taxon>Bacteria</taxon>
        <taxon>Pseudomonadati</taxon>
        <taxon>Nitrospirota</taxon>
        <taxon>Nitrospiria</taxon>
        <taxon>Nitrospirales</taxon>
        <taxon>Nitrospiraceae</taxon>
        <taxon>Nitrospira</taxon>
    </lineage>
</organism>
<dbReference type="GO" id="GO:0008803">
    <property type="term" value="F:bis(5'-nucleosyl)-tetraphosphatase (symmetrical) activity"/>
    <property type="evidence" value="ECO:0007669"/>
    <property type="project" value="UniProtKB-EC"/>
</dbReference>
<dbReference type="InterPro" id="IPR029052">
    <property type="entry name" value="Metallo-depent_PP-like"/>
</dbReference>
<sequence length="271" mass="30100">MAIYAIGDIHGCARSLEQLLDLIRFDPSVDRLWCVGDLVNRGPDSLGVLRYLTQLGPAAQIVLGNHDLFLLAAAEGLVALRPKDTIQDILAAEDRTELLAWLRQQPLHHHEGAYFMVHAGLLPQWSIDEAARLAREVEHTLAGPESRLFLQALFQGNTPQWSAALTGYERLAAVTRALTRLRTCTEEGVLSGFSGSPDDAPHGHLPWFRIPSRRNSDHTILFGHWAALGLHIEPNILGLDSGCVWGRQLTAIRLNDRTLFQVEYADDRGRS</sequence>
<evidence type="ECO:0000256" key="7">
    <source>
        <dbReference type="ARBA" id="ARBA00033210"/>
    </source>
</evidence>
<dbReference type="InterPro" id="IPR004843">
    <property type="entry name" value="Calcineurin-like_PHP"/>
</dbReference>
<dbReference type="InParanoid" id="A0A330L1D6"/>
<dbReference type="NCBIfam" id="NF001204">
    <property type="entry name" value="PRK00166.1"/>
    <property type="match status" value="1"/>
</dbReference>
<dbReference type="Pfam" id="PF00149">
    <property type="entry name" value="Metallophos"/>
    <property type="match status" value="1"/>
</dbReference>
<dbReference type="InterPro" id="IPR004617">
    <property type="entry name" value="ApaH"/>
</dbReference>
<dbReference type="CDD" id="cd07422">
    <property type="entry name" value="MPP_ApaH"/>
    <property type="match status" value="1"/>
</dbReference>
<comment type="catalytic activity">
    <reaction evidence="8">
        <text>P(1),P(4)-bis(5'-adenosyl) tetraphosphate + H2O = 2 ADP + 2 H(+)</text>
        <dbReference type="Rhea" id="RHEA:24252"/>
        <dbReference type="ChEBI" id="CHEBI:15377"/>
        <dbReference type="ChEBI" id="CHEBI:15378"/>
        <dbReference type="ChEBI" id="CHEBI:58141"/>
        <dbReference type="ChEBI" id="CHEBI:456216"/>
        <dbReference type="EC" id="3.6.1.41"/>
    </reaction>
</comment>
<evidence type="ECO:0000256" key="1">
    <source>
        <dbReference type="ARBA" id="ARBA00003413"/>
    </source>
</evidence>
<dbReference type="SUPFAM" id="SSF56300">
    <property type="entry name" value="Metallo-dependent phosphatases"/>
    <property type="match status" value="1"/>
</dbReference>
<dbReference type="PANTHER" id="PTHR40942">
    <property type="match status" value="1"/>
</dbReference>
<dbReference type="PANTHER" id="PTHR40942:SF4">
    <property type="entry name" value="CYTOCHROME C5"/>
    <property type="match status" value="1"/>
</dbReference>
<dbReference type="RefSeq" id="WP_121988079.1">
    <property type="nucleotide sequence ID" value="NZ_OUNR01000001.1"/>
</dbReference>
<protein>
    <recommendedName>
        <fullName evidence="3">bis(5'-nucleosyl)-tetraphosphatase (symmetrical)</fullName>
        <ecNumber evidence="3">3.6.1.41</ecNumber>
    </recommendedName>
    <alternativeName>
        <fullName evidence="6">Ap4A hydrolase</fullName>
    </alternativeName>
    <alternativeName>
        <fullName evidence="5">Diadenosine 5',5'''-P1,P4-tetraphosphate pyrophosphohydrolase</fullName>
    </alternativeName>
    <alternativeName>
        <fullName evidence="7">Diadenosine tetraphosphatase</fullName>
    </alternativeName>
</protein>
<proteinExistence type="inferred from homology"/>
<dbReference type="Gene3D" id="3.60.21.10">
    <property type="match status" value="1"/>
</dbReference>
<dbReference type="AlphaFoldDB" id="A0A330L1D6"/>
<dbReference type="EMBL" id="OUNR01000001">
    <property type="protein sequence ID" value="SPP63568.1"/>
    <property type="molecule type" value="Genomic_DNA"/>
</dbReference>
<gene>
    <name evidence="10" type="primary">apaH</name>
    <name evidence="10" type="ORF">NITLEN_10654</name>
</gene>
<name>A0A330L1D6_9BACT</name>
<evidence type="ECO:0000259" key="9">
    <source>
        <dbReference type="Pfam" id="PF00149"/>
    </source>
</evidence>
<evidence type="ECO:0000256" key="6">
    <source>
        <dbReference type="ARBA" id="ARBA00032248"/>
    </source>
</evidence>
<dbReference type="NCBIfam" id="TIGR00668">
    <property type="entry name" value="apaH"/>
    <property type="match status" value="1"/>
</dbReference>
<comment type="function">
    <text evidence="1">Hydrolyzes diadenosine 5',5'''-P1,P4-tetraphosphate to yield ADP.</text>
</comment>
<evidence type="ECO:0000256" key="3">
    <source>
        <dbReference type="ARBA" id="ARBA00012506"/>
    </source>
</evidence>
<keyword evidence="4 10" id="KW-0378">Hydrolase</keyword>
<comment type="similarity">
    <text evidence="2">Belongs to the Ap4A hydrolase family.</text>
</comment>
<evidence type="ECO:0000256" key="4">
    <source>
        <dbReference type="ARBA" id="ARBA00022801"/>
    </source>
</evidence>
<reference evidence="11" key="1">
    <citation type="submission" date="2018-04" db="EMBL/GenBank/DDBJ databases">
        <authorList>
            <person name="Lucker S."/>
            <person name="Sakoula D."/>
        </authorList>
    </citation>
    <scope>NUCLEOTIDE SEQUENCE [LARGE SCALE GENOMIC DNA]</scope>
</reference>
<evidence type="ECO:0000256" key="8">
    <source>
        <dbReference type="ARBA" id="ARBA00049417"/>
    </source>
</evidence>
<evidence type="ECO:0000256" key="5">
    <source>
        <dbReference type="ARBA" id="ARBA00031248"/>
    </source>
</evidence>
<dbReference type="FunCoup" id="A0A330L1D6">
    <property type="interactions" value="163"/>
</dbReference>
<dbReference type="Proteomes" id="UP000248168">
    <property type="component" value="Unassembled WGS sequence"/>
</dbReference>
<dbReference type="PIRSF" id="PIRSF000903">
    <property type="entry name" value="B5n-ttraPtase_sm"/>
    <property type="match status" value="1"/>
</dbReference>
<accession>A0A330L1D6</accession>
<evidence type="ECO:0000313" key="11">
    <source>
        <dbReference type="Proteomes" id="UP000248168"/>
    </source>
</evidence>
<keyword evidence="11" id="KW-1185">Reference proteome</keyword>
<dbReference type="EC" id="3.6.1.41" evidence="3"/>
<evidence type="ECO:0000256" key="2">
    <source>
        <dbReference type="ARBA" id="ARBA00005419"/>
    </source>
</evidence>
<feature type="domain" description="Calcineurin-like phosphoesterase" evidence="9">
    <location>
        <begin position="1"/>
        <end position="152"/>
    </location>
</feature>